<keyword evidence="2" id="KW-1185">Reference proteome</keyword>
<dbReference type="Proteomes" id="UP000886653">
    <property type="component" value="Unassembled WGS sequence"/>
</dbReference>
<accession>A0A9P6N9Z7</accession>
<protein>
    <submittedName>
        <fullName evidence="1">Uncharacterized protein</fullName>
    </submittedName>
</protein>
<evidence type="ECO:0000313" key="1">
    <source>
        <dbReference type="EMBL" id="KAG0139951.1"/>
    </source>
</evidence>
<dbReference type="Pfam" id="PF14223">
    <property type="entry name" value="Retrotran_gag_2"/>
    <property type="match status" value="1"/>
</dbReference>
<dbReference type="OrthoDB" id="2506674at2759"/>
<feature type="non-terminal residue" evidence="1">
    <location>
        <position position="1"/>
    </location>
</feature>
<feature type="non-terminal residue" evidence="1">
    <location>
        <position position="236"/>
    </location>
</feature>
<gene>
    <name evidence="1" type="ORF">CROQUDRAFT_11028</name>
</gene>
<dbReference type="AlphaFoldDB" id="A0A9P6N9Z7"/>
<evidence type="ECO:0000313" key="2">
    <source>
        <dbReference type="Proteomes" id="UP000886653"/>
    </source>
</evidence>
<comment type="caution">
    <text evidence="1">The sequence shown here is derived from an EMBL/GenBank/DDBJ whole genome shotgun (WGS) entry which is preliminary data.</text>
</comment>
<sequence length="236" mass="27609">WCMPIHEAIQTLGYHLYLDTENYHDKSLSPEQHEQTKFVISTWILNHCDTTNDELATHDPISHKNTIDYDLYKLWKILETYHDRITEAKLAHVNKALINMTQSHSNSLKTHVEKFNALLRDYYKFRGDMTSAQAAHTLIGSLKPGYEVTIDVIYRIIKPLMYEQVKQELLDTEEERTFMTPAMVQASHTESIYVNSTMQKCTREVCVGNSYPKPHMAKDCFKKPENQEKQAEWIAR</sequence>
<name>A0A9P6N9Z7_9BASI</name>
<organism evidence="1 2">
    <name type="scientific">Cronartium quercuum f. sp. fusiforme G11</name>
    <dbReference type="NCBI Taxonomy" id="708437"/>
    <lineage>
        <taxon>Eukaryota</taxon>
        <taxon>Fungi</taxon>
        <taxon>Dikarya</taxon>
        <taxon>Basidiomycota</taxon>
        <taxon>Pucciniomycotina</taxon>
        <taxon>Pucciniomycetes</taxon>
        <taxon>Pucciniales</taxon>
        <taxon>Coleosporiaceae</taxon>
        <taxon>Cronartium</taxon>
    </lineage>
</organism>
<proteinExistence type="predicted"/>
<dbReference type="EMBL" id="MU167496">
    <property type="protein sequence ID" value="KAG0139951.1"/>
    <property type="molecule type" value="Genomic_DNA"/>
</dbReference>
<reference evidence="1" key="1">
    <citation type="submission" date="2013-11" db="EMBL/GenBank/DDBJ databases">
        <title>Genome sequence of the fusiform rust pathogen reveals effectors for host alternation and coevolution with pine.</title>
        <authorList>
            <consortium name="DOE Joint Genome Institute"/>
            <person name="Smith K."/>
            <person name="Pendleton A."/>
            <person name="Kubisiak T."/>
            <person name="Anderson C."/>
            <person name="Salamov A."/>
            <person name="Aerts A."/>
            <person name="Riley R."/>
            <person name="Clum A."/>
            <person name="Lindquist E."/>
            <person name="Ence D."/>
            <person name="Campbell M."/>
            <person name="Kronenberg Z."/>
            <person name="Feau N."/>
            <person name="Dhillon B."/>
            <person name="Hamelin R."/>
            <person name="Burleigh J."/>
            <person name="Smith J."/>
            <person name="Yandell M."/>
            <person name="Nelson C."/>
            <person name="Grigoriev I."/>
            <person name="Davis J."/>
        </authorList>
    </citation>
    <scope>NUCLEOTIDE SEQUENCE</scope>
    <source>
        <strain evidence="1">G11</strain>
    </source>
</reference>